<sequence>MKCPVCGGPCLENTADVVQQREGRFLPCSSCRTTILDKQSPPSFRRKAPCPACGKRPLDEVVADCWTIMAEEGDLAPTAPVMAAGIPLIHPGLALMAPPHLGDASMIFLSRSVTQKAADRIVAEIPEVKGVVHDGGEVPGIAEIDGTTPEYHTNTLLAGCDVRANIFETEEAPVIVFMQQSYAHIEYPRGFDPKLVATATEIIRYQPEVFVDAACGVGTLGITAGQHGIPRVIMNDAWGYAAYWAAVNLDVNRRTLGLDNVDIHITYGNIQENPVRKEPLKVADAFGDGKHYEVWWGDLHNLKEVLPKKVDLTVIDLFGKENRVKMADAVRRWKRETGGEVFIP</sequence>
<evidence type="ECO:0000313" key="1">
    <source>
        <dbReference type="EMBL" id="MDE4908524.1"/>
    </source>
</evidence>
<keyword evidence="2" id="KW-1185">Reference proteome</keyword>
<comment type="caution">
    <text evidence="1">The sequence shown here is derived from an EMBL/GenBank/DDBJ whole genome shotgun (WGS) entry which is preliminary data.</text>
</comment>
<reference evidence="1" key="1">
    <citation type="submission" date="2022-01" db="EMBL/GenBank/DDBJ databases">
        <title>Draft genome of Methanogenium marinum DSM 15558.</title>
        <authorList>
            <person name="Chen S.-C."/>
            <person name="You Y.-T."/>
        </authorList>
    </citation>
    <scope>NUCLEOTIDE SEQUENCE</scope>
    <source>
        <strain evidence="1">DSM 15558</strain>
    </source>
</reference>
<dbReference type="SUPFAM" id="SSF53335">
    <property type="entry name" value="S-adenosyl-L-methionine-dependent methyltransferases"/>
    <property type="match status" value="1"/>
</dbReference>
<dbReference type="EMBL" id="JAKELO010000002">
    <property type="protein sequence ID" value="MDE4908524.1"/>
    <property type="molecule type" value="Genomic_DNA"/>
</dbReference>
<name>A0A9Q4KTN4_9EURY</name>
<dbReference type="RefSeq" id="WP_274925150.1">
    <property type="nucleotide sequence ID" value="NZ_JAKELO010000002.1"/>
</dbReference>
<dbReference type="AlphaFoldDB" id="A0A9Q4KTN4"/>
<gene>
    <name evidence="1" type="ORF">L0665_07885</name>
</gene>
<organism evidence="1 2">
    <name type="scientific">Methanogenium marinum</name>
    <dbReference type="NCBI Taxonomy" id="348610"/>
    <lineage>
        <taxon>Archaea</taxon>
        <taxon>Methanobacteriati</taxon>
        <taxon>Methanobacteriota</taxon>
        <taxon>Stenosarchaea group</taxon>
        <taxon>Methanomicrobia</taxon>
        <taxon>Methanomicrobiales</taxon>
        <taxon>Methanomicrobiaceae</taxon>
        <taxon>Methanogenium</taxon>
    </lineage>
</organism>
<proteinExistence type="predicted"/>
<evidence type="ECO:0008006" key="3">
    <source>
        <dbReference type="Google" id="ProtNLM"/>
    </source>
</evidence>
<accession>A0A9Q4KTN4</accession>
<dbReference type="Gene3D" id="3.40.50.150">
    <property type="entry name" value="Vaccinia Virus protein VP39"/>
    <property type="match status" value="1"/>
</dbReference>
<evidence type="ECO:0000313" key="2">
    <source>
        <dbReference type="Proteomes" id="UP001143747"/>
    </source>
</evidence>
<dbReference type="InterPro" id="IPR029063">
    <property type="entry name" value="SAM-dependent_MTases_sf"/>
</dbReference>
<protein>
    <recommendedName>
        <fullName evidence="3">Methyltransferase</fullName>
    </recommendedName>
</protein>
<dbReference type="Proteomes" id="UP001143747">
    <property type="component" value="Unassembled WGS sequence"/>
</dbReference>